<dbReference type="InterPro" id="IPR050113">
    <property type="entry name" value="Ub_conjugating_enzyme"/>
</dbReference>
<organism evidence="2 3">
    <name type="scientific">Tritrichomonas foetus</name>
    <dbReference type="NCBI Taxonomy" id="1144522"/>
    <lineage>
        <taxon>Eukaryota</taxon>
        <taxon>Metamonada</taxon>
        <taxon>Parabasalia</taxon>
        <taxon>Tritrichomonadida</taxon>
        <taxon>Tritrichomonadidae</taxon>
        <taxon>Tritrichomonas</taxon>
    </lineage>
</organism>
<dbReference type="Gene3D" id="3.10.110.10">
    <property type="entry name" value="Ubiquitin Conjugating Enzyme"/>
    <property type="match status" value="1"/>
</dbReference>
<dbReference type="CDD" id="cd00198">
    <property type="entry name" value="vWFA"/>
    <property type="match status" value="1"/>
</dbReference>
<gene>
    <name evidence="2" type="ORF">TRFO_01725</name>
</gene>
<dbReference type="SUPFAM" id="SSF53300">
    <property type="entry name" value="vWA-like"/>
    <property type="match status" value="1"/>
</dbReference>
<dbReference type="Gene3D" id="3.40.50.410">
    <property type="entry name" value="von Willebrand factor, type A domain"/>
    <property type="match status" value="1"/>
</dbReference>
<dbReference type="PANTHER" id="PTHR24067">
    <property type="entry name" value="UBIQUITIN-CONJUGATING ENZYME E2"/>
    <property type="match status" value="1"/>
</dbReference>
<dbReference type="EMBL" id="MLAK01000926">
    <property type="protein sequence ID" value="OHT01128.1"/>
    <property type="molecule type" value="Genomic_DNA"/>
</dbReference>
<dbReference type="InterPro" id="IPR036465">
    <property type="entry name" value="vWFA_dom_sf"/>
</dbReference>
<dbReference type="PROSITE" id="PS50127">
    <property type="entry name" value="UBC_2"/>
    <property type="match status" value="1"/>
</dbReference>
<dbReference type="Proteomes" id="UP000179807">
    <property type="component" value="Unassembled WGS sequence"/>
</dbReference>
<evidence type="ECO:0000313" key="3">
    <source>
        <dbReference type="Proteomes" id="UP000179807"/>
    </source>
</evidence>
<dbReference type="SUPFAM" id="SSF54495">
    <property type="entry name" value="UBC-like"/>
    <property type="match status" value="1"/>
</dbReference>
<dbReference type="RefSeq" id="XP_068354264.1">
    <property type="nucleotide sequence ID" value="XM_068490273.1"/>
</dbReference>
<dbReference type="OrthoDB" id="9978460at2759"/>
<dbReference type="VEuPathDB" id="TrichDB:TRFO_01725"/>
<sequence>MTSLIRYRLEKQPGVHQMTVPCEYTFQSFIDKINAKYGKDYQTVFIISDNASIDLDDEIKDWLPEDPDSVFYIATDEIDQSNLRKCVAEIHGHYDLINDDDRDDEIDATVPIRVMYPTIPKADTESAIAPDVLQTVAGAKINLNYRNRTNNRVDRPDEFLLFSTTNYKNMTEPQKVTFPMNSTYSQVERKVRECYGISPEKKILLYLPTGLPFPKHFGPKNEENKIGNFFSNAVDVKHHIYVVVIRDMPSHLLENKVREVCNISTNEMKLLISPVCQSTKVGYSRMACLLGTFYYNGCKNISFIKAAARCTGFAPLICCLHKMNAREEISGSDLVTVSASLHAIFSKILPKNCDPRHVLERCLECACYILRVPGAEEAELIVPQIPIMKGSTDPYMKYMESIRLKDHFYQYNPDIGRPYEVVFLQKPKSYIIQNIFTNFASYRPVPPLSVRYINITAILQYIKGRTLLFIGESVRAGDRDGSINVIDPFVGEIQKASVENLANDVSKNGENNLENLIHPEHVEEVIEVLFDCSGSMFMDLNRKTAIHRKYDHSTTPPTPVVGDTDRYTIAYQYLVTFLNRSFGYRLPQVFGFISFNDKINVQSDFSPLSPTIEKCLNNVVIQKKSHIWDAINVAIDQLVRFNGDKSKYKNARNRILVFSDGIDLGSTKTPEEVCQKAIRNQIIVDAVIVTIVEECVPLCQLCHLTGGYAFRPENTDVGNALFEKESFLSLKLRPEPFIEKRKITKEIFDNSNKAFDTDIHNQEAITKTMKVGLSTPKWEIKNGVGIHDGIDERKRRMVRELRNSIRVADPDIKLFINSHDFNDWKVYMLGPSGTAYEDHWWYLSISFPFDYPLVPPLFRFITVPYHLNVSEDGIVCASFLGRAYQSNFAVYDLILKVRKLLESPEVETPIQIYKRMIFADNPKLYKREILRSCTNTPDDLEEYFFGVKINDVPKKDGSSEDEVKDEEPPEMIERPANVLIGDDILVKSFDHEGQMLFDYDDDLFL</sequence>
<name>A0A1J4JRR7_9EUKA</name>
<evidence type="ECO:0000259" key="1">
    <source>
        <dbReference type="PROSITE" id="PS50127"/>
    </source>
</evidence>
<dbReference type="GeneID" id="94824977"/>
<dbReference type="InterPro" id="IPR000608">
    <property type="entry name" value="UBC"/>
</dbReference>
<dbReference type="InterPro" id="IPR016135">
    <property type="entry name" value="UBQ-conjugating_enzyme/RWD"/>
</dbReference>
<comment type="caution">
    <text evidence="2">The sequence shown here is derived from an EMBL/GenBank/DDBJ whole genome shotgun (WGS) entry which is preliminary data.</text>
</comment>
<feature type="domain" description="UBC core" evidence="1">
    <location>
        <begin position="792"/>
        <end position="938"/>
    </location>
</feature>
<reference evidence="2" key="1">
    <citation type="submission" date="2016-10" db="EMBL/GenBank/DDBJ databases">
        <authorList>
            <person name="Benchimol M."/>
            <person name="Almeida L.G."/>
            <person name="Vasconcelos A.T."/>
            <person name="Perreira-Neves A."/>
            <person name="Rosa I.A."/>
            <person name="Tasca T."/>
            <person name="Bogo M.R."/>
            <person name="de Souza W."/>
        </authorList>
    </citation>
    <scope>NUCLEOTIDE SEQUENCE [LARGE SCALE GENOMIC DNA]</scope>
    <source>
        <strain evidence="2">K</strain>
    </source>
</reference>
<dbReference type="Pfam" id="PF00179">
    <property type="entry name" value="UQ_con"/>
    <property type="match status" value="1"/>
</dbReference>
<proteinExistence type="predicted"/>
<protein>
    <recommendedName>
        <fullName evidence="1">UBC core domain-containing protein</fullName>
    </recommendedName>
</protein>
<dbReference type="AlphaFoldDB" id="A0A1J4JRR7"/>
<keyword evidence="3" id="KW-1185">Reference proteome</keyword>
<dbReference type="SMART" id="SM00212">
    <property type="entry name" value="UBCc"/>
    <property type="match status" value="1"/>
</dbReference>
<evidence type="ECO:0000313" key="2">
    <source>
        <dbReference type="EMBL" id="OHT01128.1"/>
    </source>
</evidence>
<accession>A0A1J4JRR7</accession>